<dbReference type="HOGENOM" id="CLU_079264_1_0_1"/>
<protein>
    <recommendedName>
        <fullName evidence="1">DUF7804 domain-containing protein</fullName>
    </recommendedName>
</protein>
<name>A0A0D3EHN2_BRAOL</name>
<dbReference type="KEGG" id="boe:106315753"/>
<dbReference type="PANTHER" id="PTHR35127:SF1">
    <property type="entry name" value="GENOME ASSEMBLY, CHROMOSOME: A10"/>
    <property type="match status" value="1"/>
</dbReference>
<dbReference type="eggNOG" id="ENOG502S2AK">
    <property type="taxonomic scope" value="Eukaryota"/>
</dbReference>
<dbReference type="Gramene" id="Bo9g177270.1">
    <property type="protein sequence ID" value="Bo9g177270.1"/>
    <property type="gene ID" value="Bo9g177270"/>
</dbReference>
<evidence type="ECO:0000259" key="1">
    <source>
        <dbReference type="Pfam" id="PF25089"/>
    </source>
</evidence>
<feature type="domain" description="DUF7804" evidence="1">
    <location>
        <begin position="77"/>
        <end position="154"/>
    </location>
</feature>
<keyword evidence="3" id="KW-1185">Reference proteome</keyword>
<accession>A0A0D3EHN2</accession>
<dbReference type="GeneID" id="106315753"/>
<dbReference type="RefSeq" id="XP_013609025.1">
    <property type="nucleotide sequence ID" value="XM_013753571.1"/>
</dbReference>
<evidence type="ECO:0000313" key="2">
    <source>
        <dbReference type="EnsemblPlants" id="Bo9g177270.1"/>
    </source>
</evidence>
<dbReference type="STRING" id="109376.A0A0D3EHN2"/>
<reference evidence="2 3" key="1">
    <citation type="journal article" date="2014" name="Genome Biol.">
        <title>Transcriptome and methylome profiling reveals relics of genome dominance in the mesopolyploid Brassica oleracea.</title>
        <authorList>
            <person name="Parkin I.A."/>
            <person name="Koh C."/>
            <person name="Tang H."/>
            <person name="Robinson S.J."/>
            <person name="Kagale S."/>
            <person name="Clarke W.E."/>
            <person name="Town C.D."/>
            <person name="Nixon J."/>
            <person name="Krishnakumar V."/>
            <person name="Bidwell S.L."/>
            <person name="Denoeud F."/>
            <person name="Belcram H."/>
            <person name="Links M.G."/>
            <person name="Just J."/>
            <person name="Clarke C."/>
            <person name="Bender T."/>
            <person name="Huebert T."/>
            <person name="Mason A.S."/>
            <person name="Pires J.C."/>
            <person name="Barker G."/>
            <person name="Moore J."/>
            <person name="Walley P.G."/>
            <person name="Manoli S."/>
            <person name="Batley J."/>
            <person name="Edwards D."/>
            <person name="Nelson M.N."/>
            <person name="Wang X."/>
            <person name="Paterson A.H."/>
            <person name="King G."/>
            <person name="Bancroft I."/>
            <person name="Chalhoub B."/>
            <person name="Sharpe A.G."/>
        </authorList>
    </citation>
    <scope>NUCLEOTIDE SEQUENCE</scope>
    <source>
        <strain evidence="2 3">cv. TO1000</strain>
    </source>
</reference>
<proteinExistence type="predicted"/>
<sequence>MAYAKIGYGGTYLVHRGILESDNNARSLPSSFPINRDGTRRINVGTISASVAEAVSEIEKQRGGKRSGGRDRREVEVTREKLDRWMKESVTEIVKNLSEAPLLVHLYAGDEEKGTVVVMKAEEWAAVKGRWERGEAEMPDGMIFVEQLGVGEEESCGCGFEGDDGTRAWGLVVQGKGVECGPVCYLLKTTRVGSGSGLSMQCTHFCLAKVSSFRETSESQLRNCWLVGK</sequence>
<dbReference type="AlphaFoldDB" id="A0A0D3EHN2"/>
<dbReference type="PANTHER" id="PTHR35127">
    <property type="entry name" value="OS03G0736900 PROTEIN"/>
    <property type="match status" value="1"/>
</dbReference>
<organism evidence="2 3">
    <name type="scientific">Brassica oleracea var. oleracea</name>
    <dbReference type="NCBI Taxonomy" id="109376"/>
    <lineage>
        <taxon>Eukaryota</taxon>
        <taxon>Viridiplantae</taxon>
        <taxon>Streptophyta</taxon>
        <taxon>Embryophyta</taxon>
        <taxon>Tracheophyta</taxon>
        <taxon>Spermatophyta</taxon>
        <taxon>Magnoliopsida</taxon>
        <taxon>eudicotyledons</taxon>
        <taxon>Gunneridae</taxon>
        <taxon>Pentapetalae</taxon>
        <taxon>rosids</taxon>
        <taxon>malvids</taxon>
        <taxon>Brassicales</taxon>
        <taxon>Brassicaceae</taxon>
        <taxon>Brassiceae</taxon>
        <taxon>Brassica</taxon>
    </lineage>
</organism>
<dbReference type="InterPro" id="IPR056706">
    <property type="entry name" value="DUF7804"/>
</dbReference>
<dbReference type="Proteomes" id="UP000032141">
    <property type="component" value="Chromosome C9"/>
</dbReference>
<evidence type="ECO:0000313" key="3">
    <source>
        <dbReference type="Proteomes" id="UP000032141"/>
    </source>
</evidence>
<dbReference type="OMA" id="ECGPACY"/>
<dbReference type="Pfam" id="PF25089">
    <property type="entry name" value="DUF7804"/>
    <property type="match status" value="1"/>
</dbReference>
<reference evidence="2" key="2">
    <citation type="submission" date="2015-03" db="UniProtKB">
        <authorList>
            <consortium name="EnsemblPlants"/>
        </authorList>
    </citation>
    <scope>IDENTIFICATION</scope>
</reference>
<dbReference type="OrthoDB" id="2013011at2759"/>
<dbReference type="EnsemblPlants" id="Bo9g177270.1">
    <property type="protein sequence ID" value="Bo9g177270.1"/>
    <property type="gene ID" value="Bo9g177270"/>
</dbReference>